<dbReference type="EMBL" id="SLXQ01000006">
    <property type="protein sequence ID" value="TCP51909.1"/>
    <property type="molecule type" value="Genomic_DNA"/>
</dbReference>
<keyword evidence="2" id="KW-1185">Reference proteome</keyword>
<organism evidence="1 2">
    <name type="scientific">Tamaricihabitans halophyticus</name>
    <dbReference type="NCBI Taxonomy" id="1262583"/>
    <lineage>
        <taxon>Bacteria</taxon>
        <taxon>Bacillati</taxon>
        <taxon>Actinomycetota</taxon>
        <taxon>Actinomycetes</taxon>
        <taxon>Pseudonocardiales</taxon>
        <taxon>Pseudonocardiaceae</taxon>
        <taxon>Tamaricihabitans</taxon>
    </lineage>
</organism>
<dbReference type="AlphaFoldDB" id="A0A4R2QSG6"/>
<accession>A0A4R2QSG6</accession>
<proteinExistence type="predicted"/>
<sequence length="62" mass="6791">MLDCLYREATLVTSLGATLLRSAVESACIMHLVEPSGGRVVDLRIKLMCTLGDQLVLLRDDD</sequence>
<name>A0A4R2QSG6_9PSEU</name>
<comment type="caution">
    <text evidence="1">The sequence shown here is derived from an EMBL/GenBank/DDBJ whole genome shotgun (WGS) entry which is preliminary data.</text>
</comment>
<evidence type="ECO:0000313" key="2">
    <source>
        <dbReference type="Proteomes" id="UP000294911"/>
    </source>
</evidence>
<reference evidence="1 2" key="1">
    <citation type="submission" date="2019-03" db="EMBL/GenBank/DDBJ databases">
        <title>Genomic Encyclopedia of Type Strains, Phase IV (KMG-IV): sequencing the most valuable type-strain genomes for metagenomic binning, comparative biology and taxonomic classification.</title>
        <authorList>
            <person name="Goeker M."/>
        </authorList>
    </citation>
    <scope>NUCLEOTIDE SEQUENCE [LARGE SCALE GENOMIC DNA]</scope>
    <source>
        <strain evidence="1 2">DSM 45765</strain>
    </source>
</reference>
<gene>
    <name evidence="1" type="ORF">EV191_10673</name>
</gene>
<evidence type="ECO:0000313" key="1">
    <source>
        <dbReference type="EMBL" id="TCP51909.1"/>
    </source>
</evidence>
<dbReference type="Proteomes" id="UP000294911">
    <property type="component" value="Unassembled WGS sequence"/>
</dbReference>
<protein>
    <submittedName>
        <fullName evidence="1">Uncharacterized protein</fullName>
    </submittedName>
</protein>